<dbReference type="EMBL" id="CP058910">
    <property type="protein sequence ID" value="QLH77136.1"/>
    <property type="molecule type" value="Genomic_DNA"/>
</dbReference>
<dbReference type="GO" id="GO:0022857">
    <property type="term" value="F:transmembrane transporter activity"/>
    <property type="evidence" value="ECO:0007669"/>
    <property type="project" value="InterPro"/>
</dbReference>
<evidence type="ECO:0000256" key="1">
    <source>
        <dbReference type="SAM" id="Phobius"/>
    </source>
</evidence>
<proteinExistence type="predicted"/>
<feature type="transmembrane region" description="Helical" evidence="1">
    <location>
        <begin position="295"/>
        <end position="313"/>
    </location>
</feature>
<dbReference type="Pfam" id="PF07690">
    <property type="entry name" value="MFS_1"/>
    <property type="match status" value="1"/>
</dbReference>
<evidence type="ECO:0000313" key="3">
    <source>
        <dbReference type="EMBL" id="QLH77136.1"/>
    </source>
</evidence>
<feature type="transmembrane region" description="Helical" evidence="1">
    <location>
        <begin position="28"/>
        <end position="52"/>
    </location>
</feature>
<protein>
    <submittedName>
        <fullName evidence="3">MFS transporter</fullName>
    </submittedName>
</protein>
<feature type="transmembrane region" description="Helical" evidence="1">
    <location>
        <begin position="230"/>
        <end position="247"/>
    </location>
</feature>
<accession>A0A7D5TCA1</accession>
<dbReference type="PROSITE" id="PS50850">
    <property type="entry name" value="MFS"/>
    <property type="match status" value="1"/>
</dbReference>
<dbReference type="OrthoDB" id="359492at2157"/>
<dbReference type="InterPro" id="IPR011701">
    <property type="entry name" value="MFS"/>
</dbReference>
<keyword evidence="1" id="KW-1133">Transmembrane helix</keyword>
<feature type="transmembrane region" description="Helical" evidence="1">
    <location>
        <begin position="181"/>
        <end position="203"/>
    </location>
</feature>
<dbReference type="InterPro" id="IPR050327">
    <property type="entry name" value="Proton-linked_MCT"/>
</dbReference>
<dbReference type="InterPro" id="IPR036259">
    <property type="entry name" value="MFS_trans_sf"/>
</dbReference>
<sequence>MSDSEIGTATATEPSTARQQAIDSARSWLLVALGVCMLTTIWGVIFTFTVYAGRLSTAFDLTGLQASSVFSITTAVFLVSGGVFGVVAARFPLRPVVAAAGVGLAVAAAGLGAVDSYVGVIAAFALLGTAGGTAFIVVVSLVPQWFDAHEGTAMGITMAGNGLGVLIVPFAWLWLFDRVDFPTAFAAVAGAAAVVVILSSLVFRRPPGHSETTSTVGVDWLRRRLADRSFVGAALGYGLLWGWYYVLSSQLVDILTGNGVDAAVAAGAFGIVGGVSIVARVGGGFVGDRLGARNVFAACVALTAACVLVLPAVGSRPALYAVLVGFGIGNGTLAALWSPIVLTRFGSENATATVGLLNTSTAGAAFLSPLAISALRGVTGGYTVPLVALALVTAVGVALFHWGTAPASERGVLERAFRIASD</sequence>
<dbReference type="RefSeq" id="WP_179911066.1">
    <property type="nucleotide sequence ID" value="NZ_CP058910.1"/>
</dbReference>
<feature type="transmembrane region" description="Helical" evidence="1">
    <location>
        <begin position="64"/>
        <end position="89"/>
    </location>
</feature>
<dbReference type="AlphaFoldDB" id="A0A7D5TCA1"/>
<evidence type="ECO:0000259" key="2">
    <source>
        <dbReference type="PROSITE" id="PS50850"/>
    </source>
</evidence>
<dbReference type="GeneID" id="56077684"/>
<dbReference type="InterPro" id="IPR020846">
    <property type="entry name" value="MFS_dom"/>
</dbReference>
<reference evidence="3 4" key="1">
    <citation type="submission" date="2020-07" db="EMBL/GenBank/DDBJ databases">
        <title>Halosimplex pelagicum sp. nov. and Halosimplex rubrum sp. nov., isolated from salted brown alga Laminaria, and emended description of the genus Halosimplex.</title>
        <authorList>
            <person name="Cui H."/>
        </authorList>
    </citation>
    <scope>NUCLEOTIDE SEQUENCE [LARGE SCALE GENOMIC DNA]</scope>
    <source>
        <strain evidence="3 4">R27</strain>
    </source>
</reference>
<feature type="transmembrane region" description="Helical" evidence="1">
    <location>
        <begin position="354"/>
        <end position="375"/>
    </location>
</feature>
<dbReference type="KEGG" id="hrr:HZS55_07435"/>
<feature type="transmembrane region" description="Helical" evidence="1">
    <location>
        <begin position="96"/>
        <end position="114"/>
    </location>
</feature>
<dbReference type="PANTHER" id="PTHR11360">
    <property type="entry name" value="MONOCARBOXYLATE TRANSPORTER"/>
    <property type="match status" value="1"/>
</dbReference>
<feature type="transmembrane region" description="Helical" evidence="1">
    <location>
        <begin position="154"/>
        <end position="175"/>
    </location>
</feature>
<dbReference type="Gene3D" id="1.20.1250.20">
    <property type="entry name" value="MFS general substrate transporter like domains"/>
    <property type="match status" value="1"/>
</dbReference>
<evidence type="ECO:0000313" key="4">
    <source>
        <dbReference type="Proteomes" id="UP000509667"/>
    </source>
</evidence>
<feature type="transmembrane region" description="Helical" evidence="1">
    <location>
        <begin position="319"/>
        <end position="342"/>
    </location>
</feature>
<dbReference type="SUPFAM" id="SSF103473">
    <property type="entry name" value="MFS general substrate transporter"/>
    <property type="match status" value="1"/>
</dbReference>
<feature type="transmembrane region" description="Helical" evidence="1">
    <location>
        <begin position="381"/>
        <end position="400"/>
    </location>
</feature>
<feature type="transmembrane region" description="Helical" evidence="1">
    <location>
        <begin position="262"/>
        <end position="283"/>
    </location>
</feature>
<keyword evidence="1" id="KW-0472">Membrane</keyword>
<keyword evidence="1" id="KW-0812">Transmembrane</keyword>
<feature type="domain" description="Major facilitator superfamily (MFS) profile" evidence="2">
    <location>
        <begin position="27"/>
        <end position="408"/>
    </location>
</feature>
<name>A0A7D5TCA1_9EURY</name>
<keyword evidence="4" id="KW-1185">Reference proteome</keyword>
<organism evidence="3 4">
    <name type="scientific">Halosimplex rubrum</name>
    <dbReference type="NCBI Taxonomy" id="869889"/>
    <lineage>
        <taxon>Archaea</taxon>
        <taxon>Methanobacteriati</taxon>
        <taxon>Methanobacteriota</taxon>
        <taxon>Stenosarchaea group</taxon>
        <taxon>Halobacteria</taxon>
        <taxon>Halobacteriales</taxon>
        <taxon>Haloarculaceae</taxon>
        <taxon>Halosimplex</taxon>
    </lineage>
</organism>
<feature type="transmembrane region" description="Helical" evidence="1">
    <location>
        <begin position="120"/>
        <end position="142"/>
    </location>
</feature>
<gene>
    <name evidence="3" type="ORF">HZS55_07435</name>
</gene>
<dbReference type="Proteomes" id="UP000509667">
    <property type="component" value="Chromosome"/>
</dbReference>